<dbReference type="CDD" id="cd00093">
    <property type="entry name" value="HTH_XRE"/>
    <property type="match status" value="1"/>
</dbReference>
<dbReference type="PANTHER" id="PTHR46797">
    <property type="entry name" value="HTH-TYPE TRANSCRIPTIONAL REGULATOR"/>
    <property type="match status" value="1"/>
</dbReference>
<organism evidence="3 4">
    <name type="scientific">Rhodopirellula sallentina SM41</name>
    <dbReference type="NCBI Taxonomy" id="1263870"/>
    <lineage>
        <taxon>Bacteria</taxon>
        <taxon>Pseudomonadati</taxon>
        <taxon>Planctomycetota</taxon>
        <taxon>Planctomycetia</taxon>
        <taxon>Pirellulales</taxon>
        <taxon>Pirellulaceae</taxon>
        <taxon>Rhodopirellula</taxon>
    </lineage>
</organism>
<dbReference type="EMBL" id="ANOH01000224">
    <property type="protein sequence ID" value="EMI55228.1"/>
    <property type="molecule type" value="Genomic_DNA"/>
</dbReference>
<dbReference type="AlphaFoldDB" id="M5UGU9"/>
<protein>
    <submittedName>
        <fullName evidence="3">Helix-turn-helix type 3 domain protein</fullName>
    </submittedName>
</protein>
<evidence type="ECO:0000313" key="3">
    <source>
        <dbReference type="EMBL" id="EMI55228.1"/>
    </source>
</evidence>
<proteinExistence type="predicted"/>
<keyword evidence="1" id="KW-0238">DNA-binding</keyword>
<dbReference type="Pfam" id="PF01381">
    <property type="entry name" value="HTH_3"/>
    <property type="match status" value="1"/>
</dbReference>
<dbReference type="PANTHER" id="PTHR46797:SF1">
    <property type="entry name" value="METHYLPHOSPHONATE SYNTHASE"/>
    <property type="match status" value="1"/>
</dbReference>
<dbReference type="SUPFAM" id="SSF47413">
    <property type="entry name" value="lambda repressor-like DNA-binding domains"/>
    <property type="match status" value="1"/>
</dbReference>
<sequence>MTTVGERIKARRDELDWTQDDLATKAGISKSFLSDLENGKRNVGADKLLDIARALSLSLDYLMTGKDAKKTTTKTPEKEVQIPKALAEFAGDEGITFRQAIALLEMQNQIIAHRSSTKKSDLDKVDWQKFYEAVKEFL</sequence>
<comment type="caution">
    <text evidence="3">The sequence shown here is derived from an EMBL/GenBank/DDBJ whole genome shotgun (WGS) entry which is preliminary data.</text>
</comment>
<dbReference type="InterPro" id="IPR001387">
    <property type="entry name" value="Cro/C1-type_HTH"/>
</dbReference>
<dbReference type="GO" id="GO:0005829">
    <property type="term" value="C:cytosol"/>
    <property type="evidence" value="ECO:0007669"/>
    <property type="project" value="TreeGrafter"/>
</dbReference>
<gene>
    <name evidence="3" type="ORF">RSSM_03365</name>
</gene>
<keyword evidence="4" id="KW-1185">Reference proteome</keyword>
<reference evidence="3 4" key="1">
    <citation type="journal article" date="2013" name="Mar. Genomics">
        <title>Expression of sulfatases in Rhodopirellula baltica and the diversity of sulfatases in the genus Rhodopirellula.</title>
        <authorList>
            <person name="Wegner C.E."/>
            <person name="Richter-Heitmann T."/>
            <person name="Klindworth A."/>
            <person name="Klockow C."/>
            <person name="Richter M."/>
            <person name="Achstetter T."/>
            <person name="Glockner F.O."/>
            <person name="Harder J."/>
        </authorList>
    </citation>
    <scope>NUCLEOTIDE SEQUENCE [LARGE SCALE GENOMIC DNA]</scope>
    <source>
        <strain evidence="3 4">SM41</strain>
    </source>
</reference>
<dbReference type="RefSeq" id="WP_008680419.1">
    <property type="nucleotide sequence ID" value="NZ_ANOH01000224.1"/>
</dbReference>
<dbReference type="GO" id="GO:0003700">
    <property type="term" value="F:DNA-binding transcription factor activity"/>
    <property type="evidence" value="ECO:0007669"/>
    <property type="project" value="TreeGrafter"/>
</dbReference>
<dbReference type="PATRIC" id="fig|1263870.3.peg.3578"/>
<accession>M5UGU9</accession>
<dbReference type="SMART" id="SM00530">
    <property type="entry name" value="HTH_XRE"/>
    <property type="match status" value="1"/>
</dbReference>
<dbReference type="InterPro" id="IPR010982">
    <property type="entry name" value="Lambda_DNA-bd_dom_sf"/>
</dbReference>
<dbReference type="OrthoDB" id="9805928at2"/>
<name>M5UGU9_9BACT</name>
<evidence type="ECO:0000256" key="1">
    <source>
        <dbReference type="ARBA" id="ARBA00023125"/>
    </source>
</evidence>
<dbReference type="Gene3D" id="1.10.260.40">
    <property type="entry name" value="lambda repressor-like DNA-binding domains"/>
    <property type="match status" value="1"/>
</dbReference>
<evidence type="ECO:0000313" key="4">
    <source>
        <dbReference type="Proteomes" id="UP000011885"/>
    </source>
</evidence>
<evidence type="ECO:0000259" key="2">
    <source>
        <dbReference type="PROSITE" id="PS50943"/>
    </source>
</evidence>
<dbReference type="PROSITE" id="PS50943">
    <property type="entry name" value="HTH_CROC1"/>
    <property type="match status" value="1"/>
</dbReference>
<dbReference type="GO" id="GO:0003677">
    <property type="term" value="F:DNA binding"/>
    <property type="evidence" value="ECO:0007669"/>
    <property type="project" value="UniProtKB-KW"/>
</dbReference>
<dbReference type="InterPro" id="IPR050807">
    <property type="entry name" value="TransReg_Diox_bact_type"/>
</dbReference>
<dbReference type="Proteomes" id="UP000011885">
    <property type="component" value="Unassembled WGS sequence"/>
</dbReference>
<feature type="domain" description="HTH cro/C1-type" evidence="2">
    <location>
        <begin position="8"/>
        <end position="62"/>
    </location>
</feature>